<gene>
    <name evidence="1" type="ORF">DFR39_105198</name>
</gene>
<keyword evidence="2" id="KW-1185">Reference proteome</keyword>
<evidence type="ECO:0000313" key="2">
    <source>
        <dbReference type="Proteomes" id="UP000295357"/>
    </source>
</evidence>
<dbReference type="RefSeq" id="WP_133603975.1">
    <property type="nucleotide sequence ID" value="NZ_JAUFPJ010000003.1"/>
</dbReference>
<evidence type="ECO:0008006" key="3">
    <source>
        <dbReference type="Google" id="ProtNLM"/>
    </source>
</evidence>
<dbReference type="Proteomes" id="UP000295357">
    <property type="component" value="Unassembled WGS sequence"/>
</dbReference>
<protein>
    <recommendedName>
        <fullName evidence="3">DNA primase/helicase</fullName>
    </recommendedName>
</protein>
<dbReference type="AlphaFoldDB" id="A0A4R6N5A2"/>
<name>A0A4R6N5A2_9BURK</name>
<dbReference type="OrthoDB" id="9122619at2"/>
<organism evidence="1 2">
    <name type="scientific">Roseateles asaccharophilus</name>
    <dbReference type="NCBI Taxonomy" id="582607"/>
    <lineage>
        <taxon>Bacteria</taxon>
        <taxon>Pseudomonadati</taxon>
        <taxon>Pseudomonadota</taxon>
        <taxon>Betaproteobacteria</taxon>
        <taxon>Burkholderiales</taxon>
        <taxon>Sphaerotilaceae</taxon>
        <taxon>Roseateles</taxon>
    </lineage>
</organism>
<sequence length="609" mass="65866">MQNNVLSVLFGNGNKAAKSEPNSTNFTYSVAEIARHEGGFDVAGFNLDGSYRILSRKTGQIVDLGAKQLDEATLFAKLGVAYCREHFSVTDPKTKKRSFAADILADKIRHECDAFGLAKPEAVRGPGLYLDGERLVVNYGNAVYDESGAPIDTTPSHSRVYVSGPSIGFEPDTPCATVADIHLLEATFESFGFEQAWGAKASMGWYASAAMGAVLPNSPSLIVTAEKGAGKTTWADLQTALLGQQAVRRDGVPTVAQALNAVQESSKAMICDEFEPLKVSKSQMDKLAEVFNSGFTKAPGKGKFTRVYGGVLRYLNPPAGVAMCGINLPELDDALESRSVRLSLVRKDRAGQPKSPLLNNLNGDLARELGARARRLLVQRQQLLRDARAAVHQMLQDIGHTDRMADTFSPMLAGYIALKHDAMPARHALAALIAEFGLSETKADEKESPSEACLNVLFDRKFVLHAEKDGAKVKSHVRIRDAVRLLAALKGDKAARRPIETQLEMLGVRTIMDTDTGRWTLAVASSQHHLGVRQLFQGTAWARGGWKDALLRLTGSAKGQARIAGDSIKVVFVNLPNSVVLPSYDDEDEQAATVPAAREVGAVRGEWVK</sequence>
<dbReference type="EMBL" id="SNXE01000005">
    <property type="protein sequence ID" value="TDP09360.1"/>
    <property type="molecule type" value="Genomic_DNA"/>
</dbReference>
<reference evidence="1 2" key="1">
    <citation type="submission" date="2019-03" db="EMBL/GenBank/DDBJ databases">
        <title>Genomic Encyclopedia of Type Strains, Phase IV (KMG-IV): sequencing the most valuable type-strain genomes for metagenomic binning, comparative biology and taxonomic classification.</title>
        <authorList>
            <person name="Goeker M."/>
        </authorList>
    </citation>
    <scope>NUCLEOTIDE SEQUENCE [LARGE SCALE GENOMIC DNA]</scope>
    <source>
        <strain evidence="1 2">DSM 25082</strain>
    </source>
</reference>
<comment type="caution">
    <text evidence="1">The sequence shown here is derived from an EMBL/GenBank/DDBJ whole genome shotgun (WGS) entry which is preliminary data.</text>
</comment>
<accession>A0A4R6N5A2</accession>
<evidence type="ECO:0000313" key="1">
    <source>
        <dbReference type="EMBL" id="TDP09360.1"/>
    </source>
</evidence>
<proteinExistence type="predicted"/>